<evidence type="ECO:0000259" key="2">
    <source>
        <dbReference type="Pfam" id="PF16571"/>
    </source>
</evidence>
<proteinExistence type="predicted"/>
<keyword evidence="4" id="KW-1185">Reference proteome</keyword>
<comment type="caution">
    <text evidence="3">The sequence shown here is derived from an EMBL/GenBank/DDBJ whole genome shotgun (WGS) entry which is preliminary data.</text>
</comment>
<dbReference type="Gene3D" id="1.20.1280.250">
    <property type="match status" value="1"/>
</dbReference>
<feature type="domain" description="Elongation factor G-binding protein C-terminal treble-clef zinc-finger" evidence="2">
    <location>
        <begin position="99"/>
        <end position="204"/>
    </location>
</feature>
<gene>
    <name evidence="3" type="ORF">ACFSR0_00600</name>
</gene>
<reference evidence="4" key="1">
    <citation type="journal article" date="2019" name="Int. J. Syst. Evol. Microbiol.">
        <title>The Global Catalogue of Microorganisms (GCM) 10K type strain sequencing project: providing services to taxonomists for standard genome sequencing and annotation.</title>
        <authorList>
            <consortium name="The Broad Institute Genomics Platform"/>
            <consortium name="The Broad Institute Genome Sequencing Center for Infectious Disease"/>
            <person name="Wu L."/>
            <person name="Ma J."/>
        </authorList>
    </citation>
    <scope>NUCLEOTIDE SEQUENCE [LARGE SCALE GENOMIC DNA]</scope>
    <source>
        <strain evidence="4">TISTR 932</strain>
    </source>
</reference>
<dbReference type="Proteomes" id="UP001597427">
    <property type="component" value="Unassembled WGS sequence"/>
</dbReference>
<dbReference type="RefSeq" id="WP_379978864.1">
    <property type="nucleotide sequence ID" value="NZ_JBHUMO010000002.1"/>
</dbReference>
<accession>A0ABW5THE2</accession>
<evidence type="ECO:0000313" key="4">
    <source>
        <dbReference type="Proteomes" id="UP001597427"/>
    </source>
</evidence>
<dbReference type="CDD" id="cd16342">
    <property type="entry name" value="FusC_FusB"/>
    <property type="match status" value="1"/>
</dbReference>
<feature type="domain" description="Elongation factor G-binding protein N-terminal" evidence="1">
    <location>
        <begin position="5"/>
        <end position="86"/>
    </location>
</feature>
<protein>
    <submittedName>
        <fullName evidence="3">FusB/FusC family EF-G-binding protein</fullName>
    </submittedName>
</protein>
<organism evidence="3 4">
    <name type="scientific">Enterococcus camelliae</name>
    <dbReference type="NCBI Taxonomy" id="453959"/>
    <lineage>
        <taxon>Bacteria</taxon>
        <taxon>Bacillati</taxon>
        <taxon>Bacillota</taxon>
        <taxon>Bacilli</taxon>
        <taxon>Lactobacillales</taxon>
        <taxon>Enterococcaceae</taxon>
        <taxon>Enterococcus</taxon>
    </lineage>
</organism>
<dbReference type="InterPro" id="IPR038344">
    <property type="entry name" value="EF-G_N_sf"/>
</dbReference>
<evidence type="ECO:0000313" key="3">
    <source>
        <dbReference type="EMBL" id="MFD2727940.1"/>
    </source>
</evidence>
<dbReference type="EMBL" id="JBHUMO010000002">
    <property type="protein sequence ID" value="MFD2727940.1"/>
    <property type="molecule type" value="Genomic_DNA"/>
</dbReference>
<dbReference type="InterPro" id="IPR032330">
    <property type="entry name" value="EF-G-binding_C"/>
</dbReference>
<dbReference type="Pfam" id="PF16571">
    <property type="entry name" value="FBP_C"/>
    <property type="match status" value="1"/>
</dbReference>
<dbReference type="Pfam" id="PF07299">
    <property type="entry name" value="EF-G-binding_N"/>
    <property type="match status" value="1"/>
</dbReference>
<evidence type="ECO:0000259" key="1">
    <source>
        <dbReference type="Pfam" id="PF07299"/>
    </source>
</evidence>
<name>A0ABW5THE2_9ENTE</name>
<dbReference type="InterPro" id="IPR010841">
    <property type="entry name" value="EF-G-binding_N"/>
</dbReference>
<sequence>MKEQLQPYEYWYSKQQLSELVNAYHSVNDKQVIQSLQALMKERTGELFQRHPDLAAYWPVLMDTNLTRKQFEAVFDELQAFVVPMKQPSAKQIDKIFRKVKKMYYPPVDSLDFRTMTFLGWNDPGTNRKYLLCEKEGRLQGVYGSFRSDVQKGHCAICNQISTVGLFLATTKASADGTYTKKGNYICSNSEQCNQQVTQLETLERFWETVTYEK</sequence>